<keyword evidence="3" id="KW-1185">Reference proteome</keyword>
<keyword evidence="1" id="KW-0812">Transmembrane</keyword>
<gene>
    <name evidence="2" type="ORF">SAMN02745751_02968</name>
</gene>
<dbReference type="STRING" id="1121476.SAMN02745751_02968"/>
<dbReference type="RefSeq" id="WP_073050355.1">
    <property type="nucleotide sequence ID" value="NZ_FQZL01000028.1"/>
</dbReference>
<organism evidence="2 3">
    <name type="scientific">Dethiosulfatibacter aminovorans DSM 17477</name>
    <dbReference type="NCBI Taxonomy" id="1121476"/>
    <lineage>
        <taxon>Bacteria</taxon>
        <taxon>Bacillati</taxon>
        <taxon>Bacillota</taxon>
        <taxon>Tissierellia</taxon>
        <taxon>Dethiosulfatibacter</taxon>
    </lineage>
</organism>
<name>A0A1M6KSS5_9FIRM</name>
<evidence type="ECO:0000313" key="3">
    <source>
        <dbReference type="Proteomes" id="UP000184052"/>
    </source>
</evidence>
<keyword evidence="1" id="KW-1133">Transmembrane helix</keyword>
<feature type="transmembrane region" description="Helical" evidence="1">
    <location>
        <begin position="6"/>
        <end position="23"/>
    </location>
</feature>
<dbReference type="Proteomes" id="UP000184052">
    <property type="component" value="Unassembled WGS sequence"/>
</dbReference>
<evidence type="ECO:0000256" key="1">
    <source>
        <dbReference type="SAM" id="Phobius"/>
    </source>
</evidence>
<reference evidence="2 3" key="1">
    <citation type="submission" date="2016-11" db="EMBL/GenBank/DDBJ databases">
        <authorList>
            <person name="Jaros S."/>
            <person name="Januszkiewicz K."/>
            <person name="Wedrychowicz H."/>
        </authorList>
    </citation>
    <scope>NUCLEOTIDE SEQUENCE [LARGE SCALE GENOMIC DNA]</scope>
    <source>
        <strain evidence="2 3">DSM 17477</strain>
    </source>
</reference>
<protein>
    <submittedName>
        <fullName evidence="2">Uncharacterized protein</fullName>
    </submittedName>
</protein>
<sequence length="185" mass="21913">MNRNRMRFVVAAIFIVLSILLIITKKNNLVRYYNYVAENNDNDIVYTYNDELLNLKLRWINEEITKGPYSLFLSVEVEDNEINSVYIENIDIVSSTEVNYKFSSDLSEPLSVYDVEKRDNHIKYSEETDSISFYQFEDSFNFDFEGNEDFLLKLKLRCKGQTIDEVRLVEVNYKPYVDEVYAPIL</sequence>
<dbReference type="AlphaFoldDB" id="A0A1M6KSS5"/>
<accession>A0A1M6KSS5</accession>
<evidence type="ECO:0000313" key="2">
    <source>
        <dbReference type="EMBL" id="SHJ61952.1"/>
    </source>
</evidence>
<proteinExistence type="predicted"/>
<keyword evidence="1" id="KW-0472">Membrane</keyword>
<dbReference type="EMBL" id="FQZL01000028">
    <property type="protein sequence ID" value="SHJ61952.1"/>
    <property type="molecule type" value="Genomic_DNA"/>
</dbReference>